<dbReference type="Gene3D" id="3.30.1330.30">
    <property type="match status" value="1"/>
</dbReference>
<dbReference type="OrthoDB" id="95278at2"/>
<dbReference type="SUPFAM" id="SSF160515">
    <property type="entry name" value="YueI-like"/>
    <property type="match status" value="1"/>
</dbReference>
<protein>
    <submittedName>
        <fullName evidence="1">DUF1694 domain-containing protein</fullName>
    </submittedName>
</protein>
<proteinExistence type="predicted"/>
<reference evidence="1 2" key="1">
    <citation type="submission" date="2018-05" db="EMBL/GenBank/DDBJ databases">
        <title>Genomic analysis of Gracilibacillus dipsosauri DD1 reveals novel features of a salt-tolerant amylase.</title>
        <authorList>
            <person name="Deutch C.E."/>
            <person name="Yang S."/>
        </authorList>
    </citation>
    <scope>NUCLEOTIDE SEQUENCE [LARGE SCALE GENOMIC DNA]</scope>
    <source>
        <strain evidence="1 2">DD1</strain>
    </source>
</reference>
<dbReference type="AlphaFoldDB" id="A0A317KZ83"/>
<dbReference type="PIRSF" id="PIRSF034303">
    <property type="entry name" value="DUF1694"/>
    <property type="match status" value="1"/>
</dbReference>
<comment type="caution">
    <text evidence="1">The sequence shown here is derived from an EMBL/GenBank/DDBJ whole genome shotgun (WGS) entry which is preliminary data.</text>
</comment>
<dbReference type="Proteomes" id="UP000245624">
    <property type="component" value="Unassembled WGS sequence"/>
</dbReference>
<organism evidence="1 2">
    <name type="scientific">Gracilibacillus dipsosauri</name>
    <dbReference type="NCBI Taxonomy" id="178340"/>
    <lineage>
        <taxon>Bacteria</taxon>
        <taxon>Bacillati</taxon>
        <taxon>Bacillota</taxon>
        <taxon>Bacilli</taxon>
        <taxon>Bacillales</taxon>
        <taxon>Bacillaceae</taxon>
        <taxon>Gracilibacillus</taxon>
    </lineage>
</organism>
<accession>A0A317KZ83</accession>
<dbReference type="InterPro" id="IPR029064">
    <property type="entry name" value="Ribosomal_eL30-like_sf"/>
</dbReference>
<dbReference type="Pfam" id="PF07997">
    <property type="entry name" value="DUF1694"/>
    <property type="match status" value="1"/>
</dbReference>
<evidence type="ECO:0000313" key="2">
    <source>
        <dbReference type="Proteomes" id="UP000245624"/>
    </source>
</evidence>
<evidence type="ECO:0000313" key="1">
    <source>
        <dbReference type="EMBL" id="PWU68090.1"/>
    </source>
</evidence>
<dbReference type="RefSeq" id="WP_054788235.1">
    <property type="nucleotide sequence ID" value="NZ_JAJUIE010000006.1"/>
</dbReference>
<dbReference type="EMBL" id="QGTD01000011">
    <property type="protein sequence ID" value="PWU68090.1"/>
    <property type="molecule type" value="Genomic_DNA"/>
</dbReference>
<sequence>MPKKDVQDYIQEGVYGPKTIKLDERKKFLGTIRERVILALTKSEVRSGKGIKEMQQLAKTYPKATMLMNGNMSFRYFKPYRDLAGTLKIHYTSVSNKNVSSDYGLVLTSDHAIDKEDIFLQETKPVQLTKANKPWWKKLFGL</sequence>
<name>A0A317KZ83_9BACI</name>
<keyword evidence="2" id="KW-1185">Reference proteome</keyword>
<dbReference type="InterPro" id="IPR012543">
    <property type="entry name" value="DUF1694"/>
</dbReference>
<gene>
    <name evidence="1" type="ORF">DLJ74_12945</name>
</gene>